<gene>
    <name evidence="2" type="ordered locus">Fisuc_0876</name>
    <name evidence="3" type="ordered locus">FSU_1322</name>
</gene>
<dbReference type="eggNOG" id="COG1502">
    <property type="taxonomic scope" value="Bacteria"/>
</dbReference>
<dbReference type="RefSeq" id="WP_014545626.1">
    <property type="nucleotide sequence ID" value="NC_013410.1"/>
</dbReference>
<keyword evidence="2" id="KW-0238">DNA-binding</keyword>
<evidence type="ECO:0000259" key="1">
    <source>
        <dbReference type="Pfam" id="PF10543"/>
    </source>
</evidence>
<dbReference type="STRING" id="59374.FSU_1322"/>
<evidence type="ECO:0000313" key="2">
    <source>
        <dbReference type="EMBL" id="ACX74484.1"/>
    </source>
</evidence>
<dbReference type="Pfam" id="PF10543">
    <property type="entry name" value="ORF6N"/>
    <property type="match status" value="1"/>
</dbReference>
<evidence type="ECO:0000313" key="5">
    <source>
        <dbReference type="Proteomes" id="UP000001497"/>
    </source>
</evidence>
<proteinExistence type="predicted"/>
<reference evidence="4" key="2">
    <citation type="submission" date="2010-08" db="EMBL/GenBank/DDBJ databases">
        <title>Complete sequence of Fibrobacter succinogenes subsp. succinogenes S85.</title>
        <authorList>
            <person name="Durkin A.S."/>
            <person name="Nelson K.E."/>
            <person name="Morrison M."/>
            <person name="Forsberg C.W."/>
            <person name="Wilson D.B."/>
            <person name="Russell J.B."/>
            <person name="Cann I.K.O."/>
            <person name="Mackie R.I."/>
            <person name="White B.A."/>
        </authorList>
    </citation>
    <scope>NUCLEOTIDE SEQUENCE [LARGE SCALE GENOMIC DNA]</scope>
    <source>
        <strain evidence="4">ATCC 19169 / S85</strain>
    </source>
</reference>
<dbReference type="SUPFAM" id="SSF56024">
    <property type="entry name" value="Phospholipase D/nuclease"/>
    <property type="match status" value="1"/>
</dbReference>
<dbReference type="EMBL" id="CP002158">
    <property type="protein sequence ID" value="ADL26346.1"/>
    <property type="molecule type" value="Genomic_DNA"/>
</dbReference>
<dbReference type="PATRIC" id="fig|59374.8.peg.1274"/>
<feature type="domain" description="KilA-N DNA-binding" evidence="1">
    <location>
        <begin position="25"/>
        <end position="114"/>
    </location>
</feature>
<organism evidence="3 4">
    <name type="scientific">Fibrobacter succinogenes (strain ATCC 19169 / S85)</name>
    <dbReference type="NCBI Taxonomy" id="59374"/>
    <lineage>
        <taxon>Bacteria</taxon>
        <taxon>Pseudomonadati</taxon>
        <taxon>Fibrobacterota</taxon>
        <taxon>Fibrobacteria</taxon>
        <taxon>Fibrobacterales</taxon>
        <taxon>Fibrobacteraceae</taxon>
        <taxon>Fibrobacter</taxon>
    </lineage>
</organism>
<dbReference type="HOGENOM" id="CLU_055403_0_1_0"/>
<dbReference type="Proteomes" id="UP000001497">
    <property type="component" value="Chromosome"/>
</dbReference>
<name>C9RNN8_FIBSS</name>
<accession>C9RNN8</accession>
<dbReference type="GO" id="GO:0003677">
    <property type="term" value="F:DNA binding"/>
    <property type="evidence" value="ECO:0007669"/>
    <property type="project" value="UniProtKB-KW"/>
</dbReference>
<sequence>MNKKTENADIIVQNPLVNSSVEKMIQVIREKQVLLDRDLATLYGVETKALNQAVKRNQERFPERNCFMLKKEEIPESLKSQFVTLNESGNKRGLHIKKMPYAFTEQGVAMLASVLRSDTAIRVSLQIMDAFVEMRHTLMQNGGLVRRLSNLETTVLDQGAKIVDHDRKLDELFEVMDRSELQTKGLYYNNQMFDAYVFVCGLIRQAKKRIVLVDRYVDEKVLAMMLKRNKGVSVTIYTYDKSKVFEVDLATYNAQYIDCPIKILPSYGMHDRFLFIDDSAYHFGASLKDLGANTFFFSKEEFTLDEVLKKSEEKRHLLEHLATEPSRNT</sequence>
<dbReference type="InterPro" id="IPR018873">
    <property type="entry name" value="KilA-N_DNA-bd_domain"/>
</dbReference>
<dbReference type="KEGG" id="fsu:Fisuc_0876"/>
<dbReference type="OrthoDB" id="9816206at2"/>
<dbReference type="KEGG" id="fsc:FSU_1322"/>
<dbReference type="AlphaFoldDB" id="C9RNN8"/>
<keyword evidence="5" id="KW-1185">Reference proteome</keyword>
<dbReference type="EMBL" id="CP001792">
    <property type="protein sequence ID" value="ACX74484.1"/>
    <property type="molecule type" value="Genomic_DNA"/>
</dbReference>
<evidence type="ECO:0000313" key="4">
    <source>
        <dbReference type="Proteomes" id="UP000000517"/>
    </source>
</evidence>
<protein>
    <submittedName>
        <fullName evidence="2">KilA-N, DNA-binding domain protein</fullName>
    </submittedName>
</protein>
<dbReference type="Proteomes" id="UP000000517">
    <property type="component" value="Chromosome"/>
</dbReference>
<reference evidence="2 5" key="1">
    <citation type="submission" date="2009-10" db="EMBL/GenBank/DDBJ databases">
        <title>Complete sequence of Fibrobacter succinogenes subsp. succinogenes S85.</title>
        <authorList>
            <consortium name="US DOE Joint Genome Institute"/>
            <person name="Lucas S."/>
            <person name="Copeland A."/>
            <person name="Lapidus A."/>
            <person name="Glavina del Rio T."/>
            <person name="Tice H."/>
            <person name="Bruce D."/>
            <person name="Goodwin L."/>
            <person name="Pitluck S."/>
            <person name="Chertkov O."/>
            <person name="Detter J.C."/>
            <person name="Han C."/>
            <person name="Tapia R."/>
            <person name="Larimer F."/>
            <person name="Land M."/>
            <person name="Hauser L."/>
            <person name="Kyrpides N."/>
            <person name="Mikhailova N."/>
            <person name="Weimer P.J."/>
            <person name="Stevenson D.M."/>
            <person name="Boyum J."/>
            <person name="Brumm P.I."/>
            <person name="Mead D."/>
        </authorList>
    </citation>
    <scope>NUCLEOTIDE SEQUENCE [LARGE SCALE GENOMIC DNA]</scope>
    <source>
        <strain evidence="5">ATCC 19169 / S85</strain>
        <strain evidence="2">S85</strain>
    </source>
</reference>
<reference evidence="3" key="3">
    <citation type="submission" date="2010-08" db="EMBL/GenBank/DDBJ databases">
        <authorList>
            <person name="Durkin A.S."/>
            <person name="Nelson K.E."/>
            <person name="Morrison M."/>
            <person name="Forsberg C.W."/>
            <person name="Wilson D.B."/>
            <person name="Russell J.B."/>
            <person name="Cann I.K.O."/>
            <person name="Mackie R.I."/>
            <person name="White B.A."/>
        </authorList>
    </citation>
    <scope>NUCLEOTIDE SEQUENCE</scope>
    <source>
        <strain evidence="3">S85</strain>
    </source>
</reference>
<evidence type="ECO:0000313" key="3">
    <source>
        <dbReference type="EMBL" id="ADL26346.1"/>
    </source>
</evidence>